<dbReference type="InterPro" id="IPR012338">
    <property type="entry name" value="Beta-lactam/transpept-like"/>
</dbReference>
<comment type="caution">
    <text evidence="3">The sequence shown here is derived from an EMBL/GenBank/DDBJ whole genome shotgun (WGS) entry which is preliminary data.</text>
</comment>
<dbReference type="Gene3D" id="3.40.710.10">
    <property type="entry name" value="DD-peptidase/beta-lactamase superfamily"/>
    <property type="match status" value="1"/>
</dbReference>
<reference evidence="3 4" key="1">
    <citation type="submission" date="2020-08" db="EMBL/GenBank/DDBJ databases">
        <title>Sequencing the genomes of 1000 actinobacteria strains.</title>
        <authorList>
            <person name="Klenk H.-P."/>
        </authorList>
    </citation>
    <scope>NUCLEOTIDE SEQUENCE [LARGE SCALE GENOMIC DNA]</scope>
    <source>
        <strain evidence="3 4">DSM 41654</strain>
    </source>
</reference>
<dbReference type="EC" id="3.4.16.4" evidence="3"/>
<dbReference type="Pfam" id="PF00144">
    <property type="entry name" value="Beta-lactamase"/>
    <property type="match status" value="1"/>
</dbReference>
<dbReference type="InterPro" id="IPR001466">
    <property type="entry name" value="Beta-lactam-related"/>
</dbReference>
<keyword evidence="3" id="KW-0378">Hydrolase</keyword>
<evidence type="ECO:0000313" key="4">
    <source>
        <dbReference type="Proteomes" id="UP000540506"/>
    </source>
</evidence>
<proteinExistence type="predicted"/>
<dbReference type="Proteomes" id="UP000540506">
    <property type="component" value="Unassembled WGS sequence"/>
</dbReference>
<sequence length="481" mass="51872">MTYKSDELPINEVRAEELPTPALTVSELLPETRRALLHRLAVGQAQGRTPSLVGAVVRSGHRVWSGGRSMIEGHAPDENTQYRIGSITKTFIAVLVLRLRDEGLLDLADPLEQHLPGTAAGRATIRELLSHTAGLAAETPGPWWERTDGSLRPELGNLLEEQPFRHPAGERYHYSNPGYALLGALVSKLRRQPWSEVLRQEVLDPLGLTRTTLLPQSPHAGGFAVHPWADVMLPEPLTDTGLMAPAGQLWSTAADLARWAAFLAGSIPGGAEKVLAGTTLAEMRRPACGPDDDWTSSYGLGLQLVRVDGRLLVGHTGSMPGFLASLWLSEEDDVAAVTLTNVTAGPDLLMVGPDLIRIVAEREPLLPSAWRPFTDADPELLALTGPWYWGPTALALHLRAERALELTALSGPARTSRFLPEPDGSWTGLDGYYAGEPLRVVRADDGSVSHLDLAGFVLTRGPYHPAAVTPGDVDPQGWHAG</sequence>
<dbReference type="InterPro" id="IPR056008">
    <property type="entry name" value="DUF7586"/>
</dbReference>
<evidence type="ECO:0000259" key="2">
    <source>
        <dbReference type="Pfam" id="PF24491"/>
    </source>
</evidence>
<evidence type="ECO:0000313" key="3">
    <source>
        <dbReference type="EMBL" id="MBB4927115.1"/>
    </source>
</evidence>
<dbReference type="EMBL" id="JACHJV010000001">
    <property type="protein sequence ID" value="MBB4927115.1"/>
    <property type="molecule type" value="Genomic_DNA"/>
</dbReference>
<name>A0A7W7R801_KITKI</name>
<organism evidence="3 4">
    <name type="scientific">Kitasatospora kifunensis</name>
    <name type="common">Streptomyces kifunensis</name>
    <dbReference type="NCBI Taxonomy" id="58351"/>
    <lineage>
        <taxon>Bacteria</taxon>
        <taxon>Bacillati</taxon>
        <taxon>Actinomycetota</taxon>
        <taxon>Actinomycetes</taxon>
        <taxon>Kitasatosporales</taxon>
        <taxon>Streptomycetaceae</taxon>
        <taxon>Kitasatospora</taxon>
    </lineage>
</organism>
<dbReference type="PANTHER" id="PTHR46825:SF7">
    <property type="entry name" value="D-ALANYL-D-ALANINE CARBOXYPEPTIDASE"/>
    <property type="match status" value="1"/>
</dbReference>
<dbReference type="GO" id="GO:0009002">
    <property type="term" value="F:serine-type D-Ala-D-Ala carboxypeptidase activity"/>
    <property type="evidence" value="ECO:0007669"/>
    <property type="project" value="UniProtKB-EC"/>
</dbReference>
<keyword evidence="3" id="KW-0121">Carboxypeptidase</keyword>
<accession>A0A7W7R801</accession>
<protein>
    <submittedName>
        <fullName evidence="3">D-alanyl-D-alanine carboxypeptidase</fullName>
        <ecNumber evidence="3">3.4.16.4</ecNumber>
    </submittedName>
</protein>
<dbReference type="RefSeq" id="WP_184941079.1">
    <property type="nucleotide sequence ID" value="NZ_JACHJV010000001.1"/>
</dbReference>
<dbReference type="AlphaFoldDB" id="A0A7W7R801"/>
<feature type="domain" description="DUF7586" evidence="2">
    <location>
        <begin position="377"/>
        <end position="460"/>
    </location>
</feature>
<evidence type="ECO:0000259" key="1">
    <source>
        <dbReference type="Pfam" id="PF00144"/>
    </source>
</evidence>
<gene>
    <name evidence="3" type="ORF">FHR34_006108</name>
</gene>
<dbReference type="PANTHER" id="PTHR46825">
    <property type="entry name" value="D-ALANYL-D-ALANINE-CARBOXYPEPTIDASE/ENDOPEPTIDASE AMPH"/>
    <property type="match status" value="1"/>
</dbReference>
<keyword evidence="4" id="KW-1185">Reference proteome</keyword>
<dbReference type="SUPFAM" id="SSF56601">
    <property type="entry name" value="beta-lactamase/transpeptidase-like"/>
    <property type="match status" value="1"/>
</dbReference>
<feature type="domain" description="Beta-lactamase-related" evidence="1">
    <location>
        <begin position="43"/>
        <end position="358"/>
    </location>
</feature>
<dbReference type="InterPro" id="IPR050491">
    <property type="entry name" value="AmpC-like"/>
</dbReference>
<keyword evidence="3" id="KW-0645">Protease</keyword>
<dbReference type="Pfam" id="PF24491">
    <property type="entry name" value="DUF7586"/>
    <property type="match status" value="1"/>
</dbReference>